<keyword evidence="5" id="KW-0378">Hydrolase</keyword>
<evidence type="ECO:0000256" key="3">
    <source>
        <dbReference type="ARBA" id="ARBA00022525"/>
    </source>
</evidence>
<gene>
    <name evidence="8" type="ORF">GCM10010358_55110</name>
</gene>
<dbReference type="PRINTS" id="PR00722">
    <property type="entry name" value="CHYMOTRYPSIN"/>
</dbReference>
<dbReference type="PANTHER" id="PTHR24276:SF98">
    <property type="entry name" value="FI18310P1-RELATED"/>
    <property type="match status" value="1"/>
</dbReference>
<keyword evidence="5" id="KW-0720">Serine protease</keyword>
<dbReference type="SMART" id="SM00020">
    <property type="entry name" value="Tryp_SPc"/>
    <property type="match status" value="1"/>
</dbReference>
<dbReference type="GO" id="GO:0051604">
    <property type="term" value="P:protein maturation"/>
    <property type="evidence" value="ECO:0007669"/>
    <property type="project" value="UniProtKB-ARBA"/>
</dbReference>
<dbReference type="GO" id="GO:0005576">
    <property type="term" value="C:extracellular region"/>
    <property type="evidence" value="ECO:0007669"/>
    <property type="project" value="UniProtKB-SubCell"/>
</dbReference>
<reference evidence="8" key="1">
    <citation type="journal article" date="2014" name="Int. J. Syst. Evol. Microbiol.">
        <title>Complete genome sequence of Corynebacterium casei LMG S-19264T (=DSM 44701T), isolated from a smear-ripened cheese.</title>
        <authorList>
            <consortium name="US DOE Joint Genome Institute (JGI-PGF)"/>
            <person name="Walter F."/>
            <person name="Albersmeier A."/>
            <person name="Kalinowski J."/>
            <person name="Ruckert C."/>
        </authorList>
    </citation>
    <scope>NUCLEOTIDE SEQUENCE</scope>
    <source>
        <strain evidence="8">JCM 4790</strain>
    </source>
</reference>
<dbReference type="GO" id="GO:0004252">
    <property type="term" value="F:serine-type endopeptidase activity"/>
    <property type="evidence" value="ECO:0007669"/>
    <property type="project" value="InterPro"/>
</dbReference>
<keyword evidence="3" id="KW-0964">Secreted</keyword>
<dbReference type="InterPro" id="IPR009003">
    <property type="entry name" value="Peptidase_S1_PA"/>
</dbReference>
<dbReference type="GO" id="GO:0006508">
    <property type="term" value="P:proteolysis"/>
    <property type="evidence" value="ECO:0007669"/>
    <property type="project" value="UniProtKB-KW"/>
</dbReference>
<dbReference type="AlphaFoldDB" id="A0A918NTE5"/>
<evidence type="ECO:0000313" key="9">
    <source>
        <dbReference type="Proteomes" id="UP000619244"/>
    </source>
</evidence>
<dbReference type="PANTHER" id="PTHR24276">
    <property type="entry name" value="POLYSERASE-RELATED"/>
    <property type="match status" value="1"/>
</dbReference>
<dbReference type="CDD" id="cd00190">
    <property type="entry name" value="Tryp_SPc"/>
    <property type="match status" value="1"/>
</dbReference>
<evidence type="ECO:0000259" key="7">
    <source>
        <dbReference type="PROSITE" id="PS50240"/>
    </source>
</evidence>
<dbReference type="Pfam" id="PF00089">
    <property type="entry name" value="Trypsin"/>
    <property type="match status" value="1"/>
</dbReference>
<protein>
    <submittedName>
        <fullName evidence="8">Serine protease</fullName>
    </submittedName>
</protein>
<comment type="similarity">
    <text evidence="2">Belongs to the peptidase S1 family.</text>
</comment>
<evidence type="ECO:0000256" key="2">
    <source>
        <dbReference type="ARBA" id="ARBA00007664"/>
    </source>
</evidence>
<dbReference type="SUPFAM" id="SSF50494">
    <property type="entry name" value="Trypsin-like serine proteases"/>
    <property type="match status" value="1"/>
</dbReference>
<dbReference type="Gene3D" id="2.40.10.10">
    <property type="entry name" value="Trypsin-like serine proteases"/>
    <property type="match status" value="1"/>
</dbReference>
<dbReference type="Proteomes" id="UP000619244">
    <property type="component" value="Unassembled WGS sequence"/>
</dbReference>
<keyword evidence="9" id="KW-1185">Reference proteome</keyword>
<evidence type="ECO:0000313" key="8">
    <source>
        <dbReference type="EMBL" id="GGX94226.1"/>
    </source>
</evidence>
<feature type="domain" description="Peptidase S1" evidence="7">
    <location>
        <begin position="70"/>
        <end position="294"/>
    </location>
</feature>
<comment type="caution">
    <text evidence="8">The sequence shown here is derived from an EMBL/GenBank/DDBJ whole genome shotgun (WGS) entry which is preliminary data.</text>
</comment>
<keyword evidence="5 8" id="KW-0645">Protease</keyword>
<reference evidence="8" key="2">
    <citation type="submission" date="2020-09" db="EMBL/GenBank/DDBJ databases">
        <authorList>
            <person name="Sun Q."/>
            <person name="Ohkuma M."/>
        </authorList>
    </citation>
    <scope>NUCLEOTIDE SEQUENCE</scope>
    <source>
        <strain evidence="8">JCM 4790</strain>
    </source>
</reference>
<dbReference type="InterPro" id="IPR001254">
    <property type="entry name" value="Trypsin_dom"/>
</dbReference>
<dbReference type="InterPro" id="IPR050430">
    <property type="entry name" value="Peptidase_S1"/>
</dbReference>
<dbReference type="InterPro" id="IPR033116">
    <property type="entry name" value="TRYPSIN_SER"/>
</dbReference>
<dbReference type="InterPro" id="IPR001314">
    <property type="entry name" value="Peptidase_S1A"/>
</dbReference>
<dbReference type="FunFam" id="2.40.10.10:FF:000047">
    <property type="entry name" value="Trypsin eta"/>
    <property type="match status" value="1"/>
</dbReference>
<comment type="subcellular location">
    <subcellularLocation>
        <location evidence="1">Secreted</location>
    </subcellularLocation>
</comment>
<dbReference type="PROSITE" id="PS00135">
    <property type="entry name" value="TRYPSIN_SER"/>
    <property type="match status" value="1"/>
</dbReference>
<dbReference type="PROSITE" id="PS50240">
    <property type="entry name" value="TRYPSIN_DOM"/>
    <property type="match status" value="1"/>
</dbReference>
<name>A0A918NTE5_9ACTN</name>
<evidence type="ECO:0000256" key="6">
    <source>
        <dbReference type="SAM" id="MobiDB-lite"/>
    </source>
</evidence>
<dbReference type="InterPro" id="IPR043504">
    <property type="entry name" value="Peptidase_S1_PA_chymotrypsin"/>
</dbReference>
<organism evidence="8 9">
    <name type="scientific">Streptomyces minutiscleroticus</name>
    <dbReference type="NCBI Taxonomy" id="68238"/>
    <lineage>
        <taxon>Bacteria</taxon>
        <taxon>Bacillati</taxon>
        <taxon>Actinomycetota</taxon>
        <taxon>Actinomycetes</taxon>
        <taxon>Kitasatosporales</taxon>
        <taxon>Streptomycetaceae</taxon>
        <taxon>Streptomyces</taxon>
    </lineage>
</organism>
<dbReference type="PROSITE" id="PS00134">
    <property type="entry name" value="TRYPSIN_HIS"/>
    <property type="match status" value="1"/>
</dbReference>
<feature type="region of interest" description="Disordered" evidence="6">
    <location>
        <begin position="1"/>
        <end position="26"/>
    </location>
</feature>
<proteinExistence type="inferred from homology"/>
<accession>A0A918NTE5</accession>
<keyword evidence="4" id="KW-1015">Disulfide bond</keyword>
<dbReference type="InterPro" id="IPR018114">
    <property type="entry name" value="TRYPSIN_HIS"/>
</dbReference>
<evidence type="ECO:0000256" key="1">
    <source>
        <dbReference type="ARBA" id="ARBA00004613"/>
    </source>
</evidence>
<evidence type="ECO:0000256" key="5">
    <source>
        <dbReference type="RuleBase" id="RU363034"/>
    </source>
</evidence>
<dbReference type="EMBL" id="BMVU01000033">
    <property type="protein sequence ID" value="GGX94226.1"/>
    <property type="molecule type" value="Genomic_DNA"/>
</dbReference>
<sequence length="295" mass="29897">MGGVRRASSVNTHPQAVAPPPTAPPTGILRRSMFGLTRVRKTAAATLAVAAAATTALLGAGTASAAPQPIVGGTTTTTSAYPYVMQITDASQNQFCGGTLVSPTKVVTAAHCMVGETTSSVRVVGGRTYLNGTNGTVARVSRIWIHPSYTDATNGDDIAVLTLSTSMPYSTIGYVSSSDTGLYAAGTTARVLGWGTTRENGSSSNQLRTATVPTVSDASCTSSYGSSYVKSDMICAGYTSGGTDTCQGDSGGPLIIAGKLAGITSWGDGCARAGYPGVYTRLTSFSSLVTTQLSS</sequence>
<evidence type="ECO:0000256" key="4">
    <source>
        <dbReference type="ARBA" id="ARBA00023157"/>
    </source>
</evidence>